<comment type="similarity">
    <text evidence="3">Belongs to the cysteine synthase/cystathionine beta-synthase family.</text>
</comment>
<dbReference type="EC" id="2.5.1.47" evidence="4"/>
<evidence type="ECO:0000256" key="6">
    <source>
        <dbReference type="ARBA" id="ARBA00022605"/>
    </source>
</evidence>
<feature type="domain" description="Tryptophan synthase beta chain-like PALP" evidence="13">
    <location>
        <begin position="3"/>
        <end position="290"/>
    </location>
</feature>
<evidence type="ECO:0000256" key="9">
    <source>
        <dbReference type="ARBA" id="ARBA00023192"/>
    </source>
</evidence>
<evidence type="ECO:0000256" key="12">
    <source>
        <dbReference type="ARBA" id="ARBA00047931"/>
    </source>
</evidence>
<sequence>MNISQLVGNTPIIKLQSLTKNLYADVYVKLEFLNPWGSIKDRAAKSMIDAAIADGSIQRNTTIVEATTGNTGISLAGICASMGLPLIIVMPEYVTEERKKLLELLGAQIELTPAELNYQGAVSRAIELASQENYFLVDQGNNQNNPLAHVQTAREIIDFFDGTPDIFIAGVGTGGHCNGIGNTLKQHNQQTKVIAIEPKGAAVLSGQTSFSEVNSNHGVLGIGPGIIAKTVDREVIDEVYVIEGDDAITMTRKVISEEGLLLGISSGASIHCALELAARKENAGKKILTIAASQTERYLSTGI</sequence>
<organism evidence="14 15">
    <name type="scientific">Photobacterium galatheae</name>
    <dbReference type="NCBI Taxonomy" id="1654360"/>
    <lineage>
        <taxon>Bacteria</taxon>
        <taxon>Pseudomonadati</taxon>
        <taxon>Pseudomonadota</taxon>
        <taxon>Gammaproteobacteria</taxon>
        <taxon>Vibrionales</taxon>
        <taxon>Vibrionaceae</taxon>
        <taxon>Photobacterium</taxon>
    </lineage>
</organism>
<evidence type="ECO:0000313" key="14">
    <source>
        <dbReference type="EMBL" id="KDM90227.1"/>
    </source>
</evidence>
<evidence type="ECO:0000256" key="7">
    <source>
        <dbReference type="ARBA" id="ARBA00022679"/>
    </source>
</evidence>
<evidence type="ECO:0000256" key="10">
    <source>
        <dbReference type="ARBA" id="ARBA00030296"/>
    </source>
</evidence>
<dbReference type="RefSeq" id="WP_036755728.1">
    <property type="nucleotide sequence ID" value="NZ_JAGSGC010000023.1"/>
</dbReference>
<evidence type="ECO:0000259" key="13">
    <source>
        <dbReference type="Pfam" id="PF00291"/>
    </source>
</evidence>
<comment type="caution">
    <text evidence="14">The sequence shown here is derived from an EMBL/GenBank/DDBJ whole genome shotgun (WGS) entry which is preliminary data.</text>
</comment>
<dbReference type="Proteomes" id="UP000027192">
    <property type="component" value="Unassembled WGS sequence"/>
</dbReference>
<comment type="cofactor">
    <cofactor evidence="1">
        <name>pyridoxal 5'-phosphate</name>
        <dbReference type="ChEBI" id="CHEBI:597326"/>
    </cofactor>
</comment>
<keyword evidence="9" id="KW-0198">Cysteine biosynthesis</keyword>
<keyword evidence="6" id="KW-0028">Amino-acid biosynthesis</keyword>
<evidence type="ECO:0000256" key="4">
    <source>
        <dbReference type="ARBA" id="ARBA00012681"/>
    </source>
</evidence>
<evidence type="ECO:0000256" key="2">
    <source>
        <dbReference type="ARBA" id="ARBA00004962"/>
    </source>
</evidence>
<dbReference type="Pfam" id="PF00291">
    <property type="entry name" value="PALP"/>
    <property type="match status" value="1"/>
</dbReference>
<dbReference type="STRING" id="1654360.EA58_18105"/>
<keyword evidence="15" id="KW-1185">Reference proteome</keyword>
<accession>A0A066RRE4</accession>
<dbReference type="OrthoDB" id="9805733at2"/>
<dbReference type="EMBL" id="JMIB01000036">
    <property type="protein sequence ID" value="KDM90227.1"/>
    <property type="molecule type" value="Genomic_DNA"/>
</dbReference>
<name>A0A066RRE4_9GAMM</name>
<proteinExistence type="inferred from homology"/>
<dbReference type="SUPFAM" id="SSF53686">
    <property type="entry name" value="Tryptophan synthase beta subunit-like PLP-dependent enzymes"/>
    <property type="match status" value="1"/>
</dbReference>
<dbReference type="InterPro" id="IPR036052">
    <property type="entry name" value="TrpB-like_PALP_sf"/>
</dbReference>
<dbReference type="InterPro" id="IPR001926">
    <property type="entry name" value="TrpB-like_PALP"/>
</dbReference>
<evidence type="ECO:0000256" key="3">
    <source>
        <dbReference type="ARBA" id="ARBA00007103"/>
    </source>
</evidence>
<dbReference type="GO" id="GO:0004124">
    <property type="term" value="F:cysteine synthase activity"/>
    <property type="evidence" value="ECO:0007669"/>
    <property type="project" value="UniProtKB-EC"/>
</dbReference>
<reference evidence="14 15" key="1">
    <citation type="submission" date="2014-04" db="EMBL/GenBank/DDBJ databases">
        <title>Draft genome sequence of Photobacterium halotolerans S2753: a solonamide, ngercheumicin and holomycin producer.</title>
        <authorList>
            <person name="Machado H.R."/>
            <person name="Gram L."/>
        </authorList>
    </citation>
    <scope>NUCLEOTIDE SEQUENCE [LARGE SCALE GENOMIC DNA]</scope>
    <source>
        <strain evidence="14 15">S2753</strain>
    </source>
</reference>
<evidence type="ECO:0000256" key="11">
    <source>
        <dbReference type="ARBA" id="ARBA00033075"/>
    </source>
</evidence>
<dbReference type="FunFam" id="3.40.50.1100:FF:000118">
    <property type="entry name" value="Related to CYS4-cystathionine beta-synthase"/>
    <property type="match status" value="1"/>
</dbReference>
<keyword evidence="8" id="KW-0663">Pyridoxal phosphate</keyword>
<evidence type="ECO:0000256" key="5">
    <source>
        <dbReference type="ARBA" id="ARBA00019371"/>
    </source>
</evidence>
<evidence type="ECO:0000256" key="1">
    <source>
        <dbReference type="ARBA" id="ARBA00001933"/>
    </source>
</evidence>
<gene>
    <name evidence="14" type="ORF">EA58_18105</name>
</gene>
<dbReference type="AlphaFoldDB" id="A0A066RRE4"/>
<evidence type="ECO:0000256" key="8">
    <source>
        <dbReference type="ARBA" id="ARBA00022898"/>
    </source>
</evidence>
<keyword evidence="7" id="KW-0808">Transferase</keyword>
<dbReference type="CDD" id="cd01561">
    <property type="entry name" value="CBS_like"/>
    <property type="match status" value="1"/>
</dbReference>
<dbReference type="FunFam" id="3.40.50.1100:FF:000016">
    <property type="entry name" value="Cysteine synthase A"/>
    <property type="match status" value="1"/>
</dbReference>
<evidence type="ECO:0000313" key="15">
    <source>
        <dbReference type="Proteomes" id="UP000027192"/>
    </source>
</evidence>
<protein>
    <recommendedName>
        <fullName evidence="5">Cysteine synthase</fullName>
        <ecNumber evidence="4">2.5.1.47</ecNumber>
    </recommendedName>
    <alternativeName>
        <fullName evidence="10">O-acetylserine (thiol)-lyase</fullName>
    </alternativeName>
    <alternativeName>
        <fullName evidence="11">O-acetylserine sulfhydrylase</fullName>
    </alternativeName>
</protein>
<dbReference type="InterPro" id="IPR050214">
    <property type="entry name" value="Cys_Synth/Cystath_Beta-Synth"/>
</dbReference>
<dbReference type="PANTHER" id="PTHR10314">
    <property type="entry name" value="CYSTATHIONINE BETA-SYNTHASE"/>
    <property type="match status" value="1"/>
</dbReference>
<dbReference type="Gene3D" id="3.40.50.1100">
    <property type="match status" value="2"/>
</dbReference>
<comment type="catalytic activity">
    <reaction evidence="12">
        <text>O-acetyl-L-serine + hydrogen sulfide = L-cysteine + acetate</text>
        <dbReference type="Rhea" id="RHEA:14829"/>
        <dbReference type="ChEBI" id="CHEBI:29919"/>
        <dbReference type="ChEBI" id="CHEBI:30089"/>
        <dbReference type="ChEBI" id="CHEBI:35235"/>
        <dbReference type="ChEBI" id="CHEBI:58340"/>
        <dbReference type="EC" id="2.5.1.47"/>
    </reaction>
</comment>
<comment type="pathway">
    <text evidence="2">Amino-acid biosynthesis; L-cysteine biosynthesis; L-cysteine from L-serine: step 2/2.</text>
</comment>